<organism evidence="1 2">
    <name type="scientific">Duganella phyllosphaerae</name>
    <dbReference type="NCBI Taxonomy" id="762836"/>
    <lineage>
        <taxon>Bacteria</taxon>
        <taxon>Pseudomonadati</taxon>
        <taxon>Pseudomonadota</taxon>
        <taxon>Betaproteobacteria</taxon>
        <taxon>Burkholderiales</taxon>
        <taxon>Oxalobacteraceae</taxon>
        <taxon>Telluria group</taxon>
        <taxon>Duganella</taxon>
    </lineage>
</organism>
<reference evidence="2" key="1">
    <citation type="journal article" date="2016" name="Front. Microbiol.">
        <title>Molecular Keys to the Janthinobacterium and Duganella spp. Interaction with the Plant Pathogen Fusarium graminearum.</title>
        <authorList>
            <person name="Haack F.S."/>
            <person name="Poehlein A."/>
            <person name="Kroger C."/>
            <person name="Voigt C.A."/>
            <person name="Piepenbring M."/>
            <person name="Bode H.B."/>
            <person name="Daniel R."/>
            <person name="Schafer W."/>
            <person name="Streit W.R."/>
        </authorList>
    </citation>
    <scope>NUCLEOTIDE SEQUENCE [LARGE SCALE GENOMIC DNA]</scope>
    <source>
        <strain evidence="2">T54</strain>
    </source>
</reference>
<proteinExistence type="predicted"/>
<dbReference type="Proteomes" id="UP000175989">
    <property type="component" value="Unassembled WGS sequence"/>
</dbReference>
<sequence>MVDLLPPNATRLERNLARAGALIDRVPVPLRDLANPETCPVSALPFLAAAFSVDHWEPTWPVSTKRAVIQAAFAVHKSKGTISALRHTLRHVSAGIHVREWFQSTPPGPRGTFQLELDVLGTGITGPMYDEIDRLVDDAKPVTRHMTGLTINVGLRGSSPIAAAVHLGDTLTVYPRSIELRATGLCKIGGGIHTGDTMTIQTMPAIEIRVRGAARVAAGIHLADVLTLYPRRPLPPD</sequence>
<protein>
    <submittedName>
        <fullName evidence="1">Phage tail protein</fullName>
    </submittedName>
</protein>
<comment type="caution">
    <text evidence="1">The sequence shown here is derived from an EMBL/GenBank/DDBJ whole genome shotgun (WGS) entry which is preliminary data.</text>
</comment>
<keyword evidence="2" id="KW-1185">Reference proteome</keyword>
<gene>
    <name evidence="1" type="ORF">DUPY_29490</name>
</gene>
<dbReference type="AlphaFoldDB" id="A0A1E7WJI6"/>
<dbReference type="PATRIC" id="fig|762836.4.peg.3038"/>
<dbReference type="EMBL" id="LROM01000090">
    <property type="protein sequence ID" value="OEZ98769.1"/>
    <property type="molecule type" value="Genomic_DNA"/>
</dbReference>
<dbReference type="NCBIfam" id="TIGR01634">
    <property type="entry name" value="tail_P2_I"/>
    <property type="match status" value="1"/>
</dbReference>
<name>A0A1E7WJI6_9BURK</name>
<evidence type="ECO:0000313" key="1">
    <source>
        <dbReference type="EMBL" id="OEZ98769.1"/>
    </source>
</evidence>
<accession>A0A1E7WJI6</accession>
<dbReference type="RefSeq" id="WP_071651645.1">
    <property type="nucleotide sequence ID" value="NZ_LROM01000090.1"/>
</dbReference>
<evidence type="ECO:0000313" key="2">
    <source>
        <dbReference type="Proteomes" id="UP000175989"/>
    </source>
</evidence>
<dbReference type="InterPro" id="IPR006521">
    <property type="entry name" value="Tail_protein_I"/>
</dbReference>
<dbReference type="Pfam" id="PF09684">
    <property type="entry name" value="Tail_P2_I"/>
    <property type="match status" value="1"/>
</dbReference>